<dbReference type="OrthoDB" id="5423516at2759"/>
<dbReference type="EMBL" id="LKMD01000100">
    <property type="protein sequence ID" value="PIB01930.1"/>
    <property type="molecule type" value="Genomic_DNA"/>
</dbReference>
<name>A0A2G5IB11_CERBT</name>
<reference evidence="3 5" key="1">
    <citation type="submission" date="2015-10" db="EMBL/GenBank/DDBJ databases">
        <title>The cercosporin biosynthetic gene cluster was horizontally transferred to several fungal lineages and shown to be expanded in Cercospora beticola based on microsynteny with recipient genomes.</title>
        <authorList>
            <person name="De Jonge R."/>
            <person name="Ebert M.K."/>
            <person name="Suttle J.C."/>
            <person name="Jurick Ii W.M."/>
            <person name="Secor G.A."/>
            <person name="Thomma B.P."/>
            <person name="Van De Peer Y."/>
            <person name="Bolton M.D."/>
        </authorList>
    </citation>
    <scope>NUCLEOTIDE SEQUENCE [LARGE SCALE GENOMIC DNA]</scope>
    <source>
        <strain evidence="3 5">09-40</strain>
    </source>
</reference>
<evidence type="ECO:0000313" key="6">
    <source>
        <dbReference type="Proteomes" id="UP001302367"/>
    </source>
</evidence>
<feature type="region of interest" description="Disordered" evidence="2">
    <location>
        <begin position="415"/>
        <end position="740"/>
    </location>
</feature>
<feature type="compositionally biased region" description="Polar residues" evidence="2">
    <location>
        <begin position="878"/>
        <end position="890"/>
    </location>
</feature>
<organism evidence="3 5">
    <name type="scientific">Cercospora beticola</name>
    <name type="common">Sugarbeet leaf spot fungus</name>
    <dbReference type="NCBI Taxonomy" id="122368"/>
    <lineage>
        <taxon>Eukaryota</taxon>
        <taxon>Fungi</taxon>
        <taxon>Dikarya</taxon>
        <taxon>Ascomycota</taxon>
        <taxon>Pezizomycotina</taxon>
        <taxon>Dothideomycetes</taxon>
        <taxon>Dothideomycetidae</taxon>
        <taxon>Mycosphaerellales</taxon>
        <taxon>Mycosphaerellaceae</taxon>
        <taxon>Cercospora</taxon>
    </lineage>
</organism>
<evidence type="ECO:0000256" key="2">
    <source>
        <dbReference type="SAM" id="MobiDB-lite"/>
    </source>
</evidence>
<evidence type="ECO:0000313" key="5">
    <source>
        <dbReference type="Proteomes" id="UP000230605"/>
    </source>
</evidence>
<proteinExistence type="predicted"/>
<feature type="compositionally biased region" description="Low complexity" evidence="2">
    <location>
        <begin position="556"/>
        <end position="585"/>
    </location>
</feature>
<evidence type="ECO:0000313" key="3">
    <source>
        <dbReference type="EMBL" id="PIB01930.1"/>
    </source>
</evidence>
<feature type="compositionally biased region" description="Low complexity" evidence="2">
    <location>
        <begin position="533"/>
        <end position="547"/>
    </location>
</feature>
<feature type="region of interest" description="Disordered" evidence="2">
    <location>
        <begin position="242"/>
        <end position="263"/>
    </location>
</feature>
<evidence type="ECO:0000256" key="1">
    <source>
        <dbReference type="SAM" id="Coils"/>
    </source>
</evidence>
<feature type="compositionally biased region" description="Low complexity" evidence="2">
    <location>
        <begin position="199"/>
        <end position="215"/>
    </location>
</feature>
<dbReference type="EMBL" id="CP134184">
    <property type="protein sequence ID" value="WPA97157.1"/>
    <property type="molecule type" value="Genomic_DNA"/>
</dbReference>
<feature type="compositionally biased region" description="Polar residues" evidence="2">
    <location>
        <begin position="906"/>
        <end position="927"/>
    </location>
</feature>
<sequence>MPTLKQISCSLEVGTNTRLKEYGHTYTDGGVEAFVAIPDAPIPFRVRVTSSGYIAPGLAAYVFMDGAYQCNRNRQKLAMPPPDSQVDPHEYEVDFTLRQKEEKTSDGLFVAREWTFAQLKTDRTPDHSSSYAQNVGTIEVVILRCKDGGGRHDAIDPAHTAINVQPDKSSHSRPATIVQATNESRPEAKGPSKAPSKVSATKAPAQAPSKAPSEADPMGGLFGLFDGASDDSFLTFDGVNDQDRGDYGRDTHRHATRRRQPPDYHWDARQGLYRHVPALDRFPPRFVDESLDVQPRRSNAPSLDSNAERGDFIFIEESAKQIEFLIAQGSDHAKKHLIMEQEAIAHRRDPQVFQSMTSTLQRKAQEIANLNDEISGLYRSIDACMRAMDNQDYQRVRGFLHQQRILPEMRIDLATPLPTPASRPAEPVDDDWQPMGSGKHMGSGNNRGSLAERKRQQQNQRVASNDVWRTPTRTQNSNQDIDGTAKWTQGNTWGTPARDSPQKSNNGGDGWNNQQDNRNQGDGTWGQQGGGNDAWADGNGQNQDNGQNQGGGGWPANGDQQAGDGWNQQQNGDNQENNGNNDQNDGWGGGGGGGADQANNGDGGEWDNANNDNSNDQADADDWNQQQDNDQPDQGGNEQDNNQGGGWGDDQNDNQGGGGWGNEQKDNQGGGWGNERKAASAGGRKKGASQAGGWGNDGADPKGHSDVATTVSALRPVIKPYWGDWATRPDDKRKPRAQPRDAYVYPAPPSIAAPAGKAPSVSHGVQAGRGANYAHKLHRPEYLDTMQQPYAIFTFKYRSKPALEKILGRKIDTSNIQKAAHEVEQEKLMRLPKDELVAELMRRQTLGPSSAKGSKISLGQSASRGGSKVGGGELKPSDSVSNVNGKNNDGWQEVGQGEVNADKSAASEQHWGNNDPQLNQTGNNDGW</sequence>
<feature type="compositionally biased region" description="Polar residues" evidence="2">
    <location>
        <begin position="471"/>
        <end position="494"/>
    </location>
</feature>
<feature type="compositionally biased region" description="Gly residues" evidence="2">
    <location>
        <begin position="586"/>
        <end position="595"/>
    </location>
</feature>
<reference evidence="4 6" key="2">
    <citation type="submission" date="2023-09" db="EMBL/GenBank/DDBJ databases">
        <title>Complete-Gapless Cercospora beticola genome.</title>
        <authorList>
            <person name="Wyatt N.A."/>
            <person name="Spanner R.E."/>
            <person name="Bolton M.D."/>
        </authorList>
    </citation>
    <scope>NUCLEOTIDE SEQUENCE [LARGE SCALE GENOMIC DNA]</scope>
    <source>
        <strain evidence="4">Cb09-40</strain>
    </source>
</reference>
<gene>
    <name evidence="3" type="ORF">CB0940_01710</name>
    <name evidence="4" type="ORF">RHO25_001766</name>
</gene>
<dbReference type="Proteomes" id="UP001302367">
    <property type="component" value="Chromosome 1"/>
</dbReference>
<feature type="coiled-coil region" evidence="1">
    <location>
        <begin position="353"/>
        <end position="380"/>
    </location>
</feature>
<feature type="region of interest" description="Disordered" evidence="2">
    <location>
        <begin position="844"/>
        <end position="927"/>
    </location>
</feature>
<dbReference type="Proteomes" id="UP000230605">
    <property type="component" value="Chromosome 1"/>
</dbReference>
<feature type="compositionally biased region" description="Low complexity" evidence="2">
    <location>
        <begin position="511"/>
        <end position="522"/>
    </location>
</feature>
<feature type="compositionally biased region" description="Polar residues" evidence="2">
    <location>
        <begin position="846"/>
        <end position="864"/>
    </location>
</feature>
<dbReference type="AlphaFoldDB" id="A0A2G5IB11"/>
<accession>A0A2G5IB11</accession>
<feature type="compositionally biased region" description="Gly residues" evidence="2">
    <location>
        <begin position="523"/>
        <end position="532"/>
    </location>
</feature>
<keyword evidence="1" id="KW-0175">Coiled coil</keyword>
<feature type="compositionally biased region" description="Low complexity" evidence="2">
    <location>
        <begin position="596"/>
        <end position="642"/>
    </location>
</feature>
<keyword evidence="6" id="KW-1185">Reference proteome</keyword>
<evidence type="ECO:0000313" key="4">
    <source>
        <dbReference type="EMBL" id="WPA97157.1"/>
    </source>
</evidence>
<protein>
    <submittedName>
        <fullName evidence="3">Uncharacterized protein</fullName>
    </submittedName>
</protein>
<feature type="region of interest" description="Disordered" evidence="2">
    <location>
        <begin position="161"/>
        <end position="217"/>
    </location>
</feature>